<dbReference type="InterPro" id="IPR034291">
    <property type="entry name" value="TMP_synthase"/>
</dbReference>
<evidence type="ECO:0000256" key="10">
    <source>
        <dbReference type="HAMAP-Rule" id="MF_00097"/>
    </source>
</evidence>
<feature type="binding site" evidence="10">
    <location>
        <begin position="37"/>
        <end position="41"/>
    </location>
    <ligand>
        <name>4-amino-2-methyl-5-(diphosphooxymethyl)pyrimidine</name>
        <dbReference type="ChEBI" id="CHEBI:57841"/>
    </ligand>
</feature>
<feature type="binding site" evidence="10">
    <location>
        <position position="165"/>
    </location>
    <ligand>
        <name>2-[(2R,5Z)-2-carboxy-4-methylthiazol-5(2H)-ylidene]ethyl phosphate</name>
        <dbReference type="ChEBI" id="CHEBI:62899"/>
    </ligand>
</feature>
<dbReference type="PANTHER" id="PTHR20857">
    <property type="entry name" value="THIAMINE-PHOSPHATE PYROPHOSPHORYLASE"/>
    <property type="match status" value="1"/>
</dbReference>
<evidence type="ECO:0000256" key="11">
    <source>
        <dbReference type="RuleBase" id="RU003826"/>
    </source>
</evidence>
<dbReference type="GO" id="GO:0009228">
    <property type="term" value="P:thiamine biosynthetic process"/>
    <property type="evidence" value="ECO:0007669"/>
    <property type="project" value="UniProtKB-KW"/>
</dbReference>
<comment type="catalytic activity">
    <reaction evidence="9 10 11">
        <text>2-[(2R,5Z)-2-carboxy-4-methylthiazol-5(2H)-ylidene]ethyl phosphate + 4-amino-2-methyl-5-(diphosphooxymethyl)pyrimidine + 2 H(+) = thiamine phosphate + CO2 + diphosphate</text>
        <dbReference type="Rhea" id="RHEA:47844"/>
        <dbReference type="ChEBI" id="CHEBI:15378"/>
        <dbReference type="ChEBI" id="CHEBI:16526"/>
        <dbReference type="ChEBI" id="CHEBI:33019"/>
        <dbReference type="ChEBI" id="CHEBI:37575"/>
        <dbReference type="ChEBI" id="CHEBI:57841"/>
        <dbReference type="ChEBI" id="CHEBI:62899"/>
        <dbReference type="EC" id="2.5.1.3"/>
    </reaction>
</comment>
<keyword evidence="4 10" id="KW-0479">Metal-binding</keyword>
<comment type="cofactor">
    <cofactor evidence="10">
        <name>Mg(2+)</name>
        <dbReference type="ChEBI" id="CHEBI:18420"/>
    </cofactor>
    <text evidence="10">Binds 1 Mg(2+) ion per subunit.</text>
</comment>
<keyword evidence="6 10" id="KW-0784">Thiamine biosynthesis</keyword>
<dbReference type="HAMAP" id="MF_00097">
    <property type="entry name" value="TMP_synthase"/>
    <property type="match status" value="1"/>
</dbReference>
<dbReference type="HOGENOM" id="CLU_018272_3_2_7"/>
<dbReference type="SUPFAM" id="SSF51391">
    <property type="entry name" value="Thiamin phosphate synthase"/>
    <property type="match status" value="1"/>
</dbReference>
<dbReference type="UniPathway" id="UPA00060">
    <property type="reaction ID" value="UER00141"/>
</dbReference>
<dbReference type="GO" id="GO:0000287">
    <property type="term" value="F:magnesium ion binding"/>
    <property type="evidence" value="ECO:0007669"/>
    <property type="project" value="UniProtKB-UniRule"/>
</dbReference>
<evidence type="ECO:0000256" key="4">
    <source>
        <dbReference type="ARBA" id="ARBA00022723"/>
    </source>
</evidence>
<keyword evidence="5 10" id="KW-0460">Magnesium</keyword>
<feature type="domain" description="Thiamine phosphate synthase/TenI" evidence="13">
    <location>
        <begin position="7"/>
        <end position="189"/>
    </location>
</feature>
<dbReference type="RefSeq" id="WP_015752528.1">
    <property type="nucleotide sequence ID" value="NC_013223.1"/>
</dbReference>
<dbReference type="EMBL" id="CP001734">
    <property type="protein sequence ID" value="ACV69387.1"/>
    <property type="molecule type" value="Genomic_DNA"/>
</dbReference>
<dbReference type="FunFam" id="3.20.20.70:FF:000096">
    <property type="entry name" value="Thiamine-phosphate synthase"/>
    <property type="match status" value="1"/>
</dbReference>
<evidence type="ECO:0000313" key="14">
    <source>
        <dbReference type="EMBL" id="ACV69387.1"/>
    </source>
</evidence>
<dbReference type="eggNOG" id="COG0352">
    <property type="taxonomic scope" value="Bacteria"/>
</dbReference>
<sequence length="219" mass="23089">MSLDLSLYLVTDRGSCQGRDLIEVVLQAVAGGVSVVQLREKQTETREFVELARALHDCLQHRGVPLFINDRVDVALAVGAEGVHVGQEDMDPRDVRRLVGSGMYVGLSAQTEAHMHMAKQFPVDYIGLGPIASTPTKEDAGAPLGIAGFARLRALVSLPVVAIGAVNAANTSAIIHQGNADGVAVVSALCAAADPREAARGLYRQIVDARSQKDGSGEK</sequence>
<dbReference type="NCBIfam" id="TIGR00693">
    <property type="entry name" value="thiE"/>
    <property type="match status" value="1"/>
</dbReference>
<dbReference type="GO" id="GO:0004789">
    <property type="term" value="F:thiamine-phosphate diphosphorylase activity"/>
    <property type="evidence" value="ECO:0007669"/>
    <property type="project" value="UniProtKB-UniRule"/>
</dbReference>
<evidence type="ECO:0000256" key="7">
    <source>
        <dbReference type="ARBA" id="ARBA00047334"/>
    </source>
</evidence>
<dbReference type="InterPro" id="IPR013785">
    <property type="entry name" value="Aldolase_TIM"/>
</dbReference>
<dbReference type="STRING" id="485915.Dret_2103"/>
<keyword evidence="3 10" id="KW-0808">Transferase</keyword>
<dbReference type="GO" id="GO:0005737">
    <property type="term" value="C:cytoplasm"/>
    <property type="evidence" value="ECO:0007669"/>
    <property type="project" value="TreeGrafter"/>
</dbReference>
<proteinExistence type="inferred from homology"/>
<dbReference type="CDD" id="cd00564">
    <property type="entry name" value="TMP_TenI"/>
    <property type="match status" value="1"/>
</dbReference>
<dbReference type="Gene3D" id="3.20.20.70">
    <property type="entry name" value="Aldolase class I"/>
    <property type="match status" value="1"/>
</dbReference>
<evidence type="ECO:0000256" key="9">
    <source>
        <dbReference type="ARBA" id="ARBA00047883"/>
    </source>
</evidence>
<feature type="binding site" evidence="10">
    <location>
        <position position="89"/>
    </location>
    <ligand>
        <name>Mg(2+)</name>
        <dbReference type="ChEBI" id="CHEBI:18420"/>
    </ligand>
</feature>
<feature type="binding site" evidence="10">
    <location>
        <position position="69"/>
    </location>
    <ligand>
        <name>4-amino-2-methyl-5-(diphosphooxymethyl)pyrimidine</name>
        <dbReference type="ChEBI" id="CHEBI:57841"/>
    </ligand>
</feature>
<comment type="similarity">
    <text evidence="10 11">Belongs to the thiamine-phosphate synthase family.</text>
</comment>
<gene>
    <name evidence="10" type="primary">thiE</name>
    <name evidence="14" type="ordered locus">Dret_2103</name>
</gene>
<organism evidence="14 15">
    <name type="scientific">Desulfohalobium retbaense (strain ATCC 49708 / DSM 5692 / JCM 16813 / HR100)</name>
    <dbReference type="NCBI Taxonomy" id="485915"/>
    <lineage>
        <taxon>Bacteria</taxon>
        <taxon>Pseudomonadati</taxon>
        <taxon>Thermodesulfobacteriota</taxon>
        <taxon>Desulfovibrionia</taxon>
        <taxon>Desulfovibrionales</taxon>
        <taxon>Desulfohalobiaceae</taxon>
        <taxon>Desulfohalobium</taxon>
    </lineage>
</organism>
<feature type="binding site" evidence="10">
    <location>
        <begin position="186"/>
        <end position="187"/>
    </location>
    <ligand>
        <name>2-[(2R,5Z)-2-carboxy-4-methylthiazol-5(2H)-ylidene]ethyl phosphate</name>
        <dbReference type="ChEBI" id="CHEBI:62899"/>
    </ligand>
</feature>
<feature type="binding site" evidence="10">
    <location>
        <position position="108"/>
    </location>
    <ligand>
        <name>4-amino-2-methyl-5-(diphosphooxymethyl)pyrimidine</name>
        <dbReference type="ChEBI" id="CHEBI:57841"/>
    </ligand>
</feature>
<evidence type="ECO:0000256" key="1">
    <source>
        <dbReference type="ARBA" id="ARBA00003814"/>
    </source>
</evidence>
<reference evidence="15" key="1">
    <citation type="submission" date="2009-09" db="EMBL/GenBank/DDBJ databases">
        <title>The complete chromosome of Desulfohalobium retbaense DSM 5692.</title>
        <authorList>
            <consortium name="US DOE Joint Genome Institute (JGI-PGF)"/>
            <person name="Lucas S."/>
            <person name="Copeland A."/>
            <person name="Lapidus A."/>
            <person name="Glavina del Rio T."/>
            <person name="Dalin E."/>
            <person name="Tice H."/>
            <person name="Bruce D."/>
            <person name="Goodwin L."/>
            <person name="Pitluck S."/>
            <person name="Kyrpides N."/>
            <person name="Mavromatis K."/>
            <person name="Ivanova N."/>
            <person name="Mikhailova N."/>
            <person name="Munk A.C."/>
            <person name="Brettin T."/>
            <person name="Detter J.C."/>
            <person name="Han C."/>
            <person name="Tapia R."/>
            <person name="Larimer F."/>
            <person name="Land M."/>
            <person name="Hauser L."/>
            <person name="Markowitz V."/>
            <person name="Cheng J.-F."/>
            <person name="Hugenholtz P."/>
            <person name="Woyke T."/>
            <person name="Wu D."/>
            <person name="Spring S."/>
            <person name="Klenk H.-P."/>
            <person name="Eisen J.A."/>
        </authorList>
    </citation>
    <scope>NUCLEOTIDE SEQUENCE [LARGE SCALE GENOMIC DNA]</scope>
    <source>
        <strain evidence="15">DSM 5692</strain>
    </source>
</reference>
<evidence type="ECO:0000256" key="12">
    <source>
        <dbReference type="RuleBase" id="RU004253"/>
    </source>
</evidence>
<dbReference type="PANTHER" id="PTHR20857:SF15">
    <property type="entry name" value="THIAMINE-PHOSPHATE SYNTHASE"/>
    <property type="match status" value="1"/>
</dbReference>
<comment type="catalytic activity">
    <reaction evidence="7 10 11">
        <text>4-methyl-5-(2-phosphooxyethyl)-thiazole + 4-amino-2-methyl-5-(diphosphooxymethyl)pyrimidine + H(+) = thiamine phosphate + diphosphate</text>
        <dbReference type="Rhea" id="RHEA:22328"/>
        <dbReference type="ChEBI" id="CHEBI:15378"/>
        <dbReference type="ChEBI" id="CHEBI:33019"/>
        <dbReference type="ChEBI" id="CHEBI:37575"/>
        <dbReference type="ChEBI" id="CHEBI:57841"/>
        <dbReference type="ChEBI" id="CHEBI:58296"/>
        <dbReference type="EC" id="2.5.1.3"/>
    </reaction>
</comment>
<evidence type="ECO:0000259" key="13">
    <source>
        <dbReference type="Pfam" id="PF02581"/>
    </source>
</evidence>
<dbReference type="InterPro" id="IPR022998">
    <property type="entry name" value="ThiamineP_synth_TenI"/>
</dbReference>
<evidence type="ECO:0000313" key="15">
    <source>
        <dbReference type="Proteomes" id="UP000001052"/>
    </source>
</evidence>
<dbReference type="GO" id="GO:0009229">
    <property type="term" value="P:thiamine diphosphate biosynthetic process"/>
    <property type="evidence" value="ECO:0007669"/>
    <property type="project" value="UniProtKB-UniRule"/>
</dbReference>
<dbReference type="EC" id="2.5.1.3" evidence="10"/>
<comment type="pathway">
    <text evidence="2 10 12">Cofactor biosynthesis; thiamine diphosphate biosynthesis; thiamine phosphate from 4-amino-2-methyl-5-diphosphomethylpyrimidine and 4-methyl-5-(2-phosphoethyl)-thiazole: step 1/1.</text>
</comment>
<accession>C8X4B3</accession>
<evidence type="ECO:0000256" key="2">
    <source>
        <dbReference type="ARBA" id="ARBA00005165"/>
    </source>
</evidence>
<feature type="binding site" evidence="10">
    <location>
        <position position="137"/>
    </location>
    <ligand>
        <name>4-amino-2-methyl-5-(diphosphooxymethyl)pyrimidine</name>
        <dbReference type="ChEBI" id="CHEBI:57841"/>
    </ligand>
</feature>
<reference evidence="14 15" key="2">
    <citation type="journal article" date="2010" name="Stand. Genomic Sci.">
        <title>Complete genome sequence of Desulfohalobium retbaense type strain (HR(100)).</title>
        <authorList>
            <person name="Spring S."/>
            <person name="Nolan M."/>
            <person name="Lapidus A."/>
            <person name="Glavina Del Rio T."/>
            <person name="Copeland A."/>
            <person name="Tice H."/>
            <person name="Cheng J.F."/>
            <person name="Lucas S."/>
            <person name="Land M."/>
            <person name="Chen F."/>
            <person name="Bruce D."/>
            <person name="Goodwin L."/>
            <person name="Pitluck S."/>
            <person name="Ivanova N."/>
            <person name="Mavromatis K."/>
            <person name="Mikhailova N."/>
            <person name="Pati A."/>
            <person name="Chen A."/>
            <person name="Palaniappan K."/>
            <person name="Hauser L."/>
            <person name="Chang Y.J."/>
            <person name="Jeffries C.D."/>
            <person name="Munk C."/>
            <person name="Kiss H."/>
            <person name="Chain P."/>
            <person name="Han C."/>
            <person name="Brettin T."/>
            <person name="Detter J.C."/>
            <person name="Schuler E."/>
            <person name="Goker M."/>
            <person name="Rohde M."/>
            <person name="Bristow J."/>
            <person name="Eisen J.A."/>
            <person name="Markowitz V."/>
            <person name="Hugenholtz P."/>
            <person name="Kyrpides N.C."/>
            <person name="Klenk H.P."/>
        </authorList>
    </citation>
    <scope>NUCLEOTIDE SEQUENCE [LARGE SCALE GENOMIC DNA]</scope>
    <source>
        <strain evidence="14 15">DSM 5692</strain>
    </source>
</reference>
<keyword evidence="15" id="KW-1185">Reference proteome</keyword>
<comment type="function">
    <text evidence="1 10">Condenses 4-methyl-5-(beta-hydroxyethyl)thiazole monophosphate (THZ-P) and 2-methyl-4-amino-5-hydroxymethyl pyrimidine pyrophosphate (HMP-PP) to form thiamine monophosphate (TMP).</text>
</comment>
<dbReference type="Pfam" id="PF02581">
    <property type="entry name" value="TMP-TENI"/>
    <property type="match status" value="1"/>
</dbReference>
<evidence type="ECO:0000256" key="5">
    <source>
        <dbReference type="ARBA" id="ARBA00022842"/>
    </source>
</evidence>
<evidence type="ECO:0000256" key="8">
    <source>
        <dbReference type="ARBA" id="ARBA00047851"/>
    </source>
</evidence>
<comment type="catalytic activity">
    <reaction evidence="8 10 11">
        <text>2-(2-carboxy-4-methylthiazol-5-yl)ethyl phosphate + 4-amino-2-methyl-5-(diphosphooxymethyl)pyrimidine + 2 H(+) = thiamine phosphate + CO2 + diphosphate</text>
        <dbReference type="Rhea" id="RHEA:47848"/>
        <dbReference type="ChEBI" id="CHEBI:15378"/>
        <dbReference type="ChEBI" id="CHEBI:16526"/>
        <dbReference type="ChEBI" id="CHEBI:33019"/>
        <dbReference type="ChEBI" id="CHEBI:37575"/>
        <dbReference type="ChEBI" id="CHEBI:57841"/>
        <dbReference type="ChEBI" id="CHEBI:62890"/>
        <dbReference type="EC" id="2.5.1.3"/>
    </reaction>
</comment>
<name>C8X4B3_DESRD</name>
<dbReference type="AlphaFoldDB" id="C8X4B3"/>
<evidence type="ECO:0000256" key="3">
    <source>
        <dbReference type="ARBA" id="ARBA00022679"/>
    </source>
</evidence>
<protein>
    <recommendedName>
        <fullName evidence="10">Thiamine-phosphate synthase</fullName>
        <shortName evidence="10">TP synthase</shortName>
        <shortName evidence="10">TPS</shortName>
        <ecNumber evidence="10">2.5.1.3</ecNumber>
    </recommendedName>
    <alternativeName>
        <fullName evidence="10">Thiamine-phosphate pyrophosphorylase</fullName>
        <shortName evidence="10">TMP pyrophosphorylase</shortName>
        <shortName evidence="10">TMP-PPase</shortName>
    </alternativeName>
</protein>
<dbReference type="OrthoDB" id="9810880at2"/>
<feature type="binding site" evidence="10">
    <location>
        <position position="70"/>
    </location>
    <ligand>
        <name>Mg(2+)</name>
        <dbReference type="ChEBI" id="CHEBI:18420"/>
    </ligand>
</feature>
<dbReference type="KEGG" id="drt:Dret_2103"/>
<dbReference type="Proteomes" id="UP000001052">
    <property type="component" value="Chromosome"/>
</dbReference>
<feature type="binding site" evidence="10">
    <location>
        <begin position="134"/>
        <end position="136"/>
    </location>
    <ligand>
        <name>2-[(2R,5Z)-2-carboxy-4-methylthiazol-5(2H)-ylidene]ethyl phosphate</name>
        <dbReference type="ChEBI" id="CHEBI:62899"/>
    </ligand>
</feature>
<evidence type="ECO:0000256" key="6">
    <source>
        <dbReference type="ARBA" id="ARBA00022977"/>
    </source>
</evidence>
<dbReference type="InterPro" id="IPR036206">
    <property type="entry name" value="ThiamineP_synth_sf"/>
</dbReference>